<dbReference type="Gene3D" id="3.40.570.10">
    <property type="entry name" value="Extracellular Endonuclease, subunit A"/>
    <property type="match status" value="1"/>
</dbReference>
<evidence type="ECO:0000313" key="11">
    <source>
        <dbReference type="EMBL" id="MBD7960857.1"/>
    </source>
</evidence>
<evidence type="ECO:0000256" key="5">
    <source>
        <dbReference type="ARBA" id="ARBA00022759"/>
    </source>
</evidence>
<comment type="cofactor">
    <cofactor evidence="1 8">
        <name>Mg(2+)</name>
        <dbReference type="ChEBI" id="CHEBI:18420"/>
    </cofactor>
</comment>
<evidence type="ECO:0000256" key="2">
    <source>
        <dbReference type="ARBA" id="ARBA00010052"/>
    </source>
</evidence>
<reference evidence="11 12" key="1">
    <citation type="submission" date="2020-08" db="EMBL/GenBank/DDBJ databases">
        <title>A Genomic Blueprint of the Chicken Gut Microbiome.</title>
        <authorList>
            <person name="Gilroy R."/>
            <person name="Ravi A."/>
            <person name="Getino M."/>
            <person name="Pursley I."/>
            <person name="Horton D.L."/>
            <person name="Alikhan N.-F."/>
            <person name="Baker D."/>
            <person name="Gharbi K."/>
            <person name="Hall N."/>
            <person name="Watson M."/>
            <person name="Adriaenssens E.M."/>
            <person name="Foster-Nyarko E."/>
            <person name="Jarju S."/>
            <person name="Secka A."/>
            <person name="Antonio M."/>
            <person name="Oren A."/>
            <person name="Chaudhuri R."/>
            <person name="La Ragione R.M."/>
            <person name="Hildebrand F."/>
            <person name="Pallen M.J."/>
        </authorList>
    </citation>
    <scope>NUCLEOTIDE SEQUENCE [LARGE SCALE GENOMIC DNA]</scope>
    <source>
        <strain evidence="11 12">Sa2CVA6</strain>
    </source>
</reference>
<dbReference type="PANTHER" id="PTHR13966:SF5">
    <property type="entry name" value="ENDONUCLEASE G, MITOCHONDRIAL"/>
    <property type="match status" value="1"/>
</dbReference>
<feature type="domain" description="DNA/RNA non-specific endonuclease/pyrophosphatase/phosphodiesterase" evidence="10">
    <location>
        <begin position="86"/>
        <end position="278"/>
    </location>
</feature>
<dbReference type="SMART" id="SM00477">
    <property type="entry name" value="NUC"/>
    <property type="match status" value="1"/>
</dbReference>
<dbReference type="InterPro" id="IPR044929">
    <property type="entry name" value="DNA/RNA_non-sp_Endonuclease_sf"/>
</dbReference>
<keyword evidence="3 8" id="KW-0540">Nuclease</keyword>
<comment type="similarity">
    <text evidence="2 8">Belongs to the DNA/RNA non-specific endonuclease family.</text>
</comment>
<name>A0ABR8SBM8_9BURK</name>
<organism evidence="11 12">
    <name type="scientific">Comamonas avium</name>
    <dbReference type="NCBI Taxonomy" id="2762231"/>
    <lineage>
        <taxon>Bacteria</taxon>
        <taxon>Pseudomonadati</taxon>
        <taxon>Pseudomonadota</taxon>
        <taxon>Betaproteobacteria</taxon>
        <taxon>Burkholderiales</taxon>
        <taxon>Comamonadaceae</taxon>
        <taxon>Comamonas</taxon>
    </lineage>
</organism>
<evidence type="ECO:0000256" key="1">
    <source>
        <dbReference type="ARBA" id="ARBA00001946"/>
    </source>
</evidence>
<evidence type="ECO:0000256" key="4">
    <source>
        <dbReference type="ARBA" id="ARBA00022723"/>
    </source>
</evidence>
<evidence type="ECO:0000256" key="7">
    <source>
        <dbReference type="ARBA" id="ARBA00022842"/>
    </source>
</evidence>
<dbReference type="SUPFAM" id="SSF54060">
    <property type="entry name" value="His-Me finger endonucleases"/>
    <property type="match status" value="1"/>
</dbReference>
<dbReference type="EMBL" id="JACSQK010000004">
    <property type="protein sequence ID" value="MBD7960857.1"/>
    <property type="molecule type" value="Genomic_DNA"/>
</dbReference>
<dbReference type="EC" id="3.1.30.-" evidence="8"/>
<evidence type="ECO:0000256" key="8">
    <source>
        <dbReference type="RuleBase" id="RU366055"/>
    </source>
</evidence>
<comment type="caution">
    <text evidence="11">The sequence shown here is derived from an EMBL/GenBank/DDBJ whole genome shotgun (WGS) entry which is preliminary data.</text>
</comment>
<accession>A0ABR8SBM8</accession>
<evidence type="ECO:0000256" key="6">
    <source>
        <dbReference type="ARBA" id="ARBA00022801"/>
    </source>
</evidence>
<dbReference type="InterPro" id="IPR040255">
    <property type="entry name" value="Non-specific_endonuclease"/>
</dbReference>
<sequence length="282" mass="31115">MLSAASRQWLQEFRSVVRSISTHFTGSALDVLRTQAADLVPVPAAAPAPSAQTGGGAFAACIDQFPQQRPLQVTTISSQWAALPLCSDAFAVLYSGLTKTPMVVVEKLNRQRMQKAAGLERTDKFFADTRVPEQWRAALTDYQDSGFDRGHLAAAANQPSAQAMAQSFALTNMVPQNPTHNRKLWSKLEADTRKYAQRAAGNVYVFSGPLHEGQTHTLGRNAVWIPSHLFKLVYDESQQRAWAYVLPNRADALITRPMDYASFVQRTQWPLLEGSAVLGTIR</sequence>
<dbReference type="SMART" id="SM00892">
    <property type="entry name" value="Endonuclease_NS"/>
    <property type="match status" value="1"/>
</dbReference>
<keyword evidence="7" id="KW-0460">Magnesium</keyword>
<dbReference type="GO" id="GO:0004519">
    <property type="term" value="F:endonuclease activity"/>
    <property type="evidence" value="ECO:0007669"/>
    <property type="project" value="UniProtKB-KW"/>
</dbReference>
<dbReference type="Pfam" id="PF01223">
    <property type="entry name" value="Endonuclease_NS"/>
    <property type="match status" value="1"/>
</dbReference>
<evidence type="ECO:0000259" key="10">
    <source>
        <dbReference type="SMART" id="SM00892"/>
    </source>
</evidence>
<keyword evidence="6 8" id="KW-0378">Hydrolase</keyword>
<keyword evidence="12" id="KW-1185">Reference proteome</keyword>
<dbReference type="InterPro" id="IPR044925">
    <property type="entry name" value="His-Me_finger_sf"/>
</dbReference>
<dbReference type="PROSITE" id="PS01070">
    <property type="entry name" value="NUCLEASE_NON_SPEC"/>
    <property type="match status" value="1"/>
</dbReference>
<dbReference type="PANTHER" id="PTHR13966">
    <property type="entry name" value="ENDONUCLEASE RELATED"/>
    <property type="match status" value="1"/>
</dbReference>
<evidence type="ECO:0000313" key="12">
    <source>
        <dbReference type="Proteomes" id="UP000634919"/>
    </source>
</evidence>
<gene>
    <name evidence="11" type="ORF">H9646_10185</name>
</gene>
<proteinExistence type="inferred from homology"/>
<evidence type="ECO:0000256" key="3">
    <source>
        <dbReference type="ARBA" id="ARBA00022722"/>
    </source>
</evidence>
<dbReference type="InterPro" id="IPR001604">
    <property type="entry name" value="Endo_G_ENPP1-like_dom"/>
</dbReference>
<evidence type="ECO:0000259" key="9">
    <source>
        <dbReference type="SMART" id="SM00477"/>
    </source>
</evidence>
<keyword evidence="5 8" id="KW-0255">Endonuclease</keyword>
<protein>
    <recommendedName>
        <fullName evidence="8">Endonuclease</fullName>
        <ecNumber evidence="8">3.1.30.-</ecNumber>
    </recommendedName>
</protein>
<feature type="domain" description="ENPP1-3/EXOG-like endonuclease/phosphodiesterase" evidence="9">
    <location>
        <begin position="87"/>
        <end position="267"/>
    </location>
</feature>
<keyword evidence="4 8" id="KW-0479">Metal-binding</keyword>
<dbReference type="Proteomes" id="UP000634919">
    <property type="component" value="Unassembled WGS sequence"/>
</dbReference>
<dbReference type="InterPro" id="IPR018524">
    <property type="entry name" value="DNA/RNA_endonuclease_AS"/>
</dbReference>
<dbReference type="InterPro" id="IPR020821">
    <property type="entry name" value="ENPP1-3/EXOG-like_nuc-like"/>
</dbReference>